<protein>
    <submittedName>
        <fullName evidence="2">Uncharacterized protein</fullName>
    </submittedName>
</protein>
<sequence>MPDFNAFHEFFLFRSLGSPSRRGANGLGGRPYPPQDYSRDGRVCFFTLLKLPRGKSSSDQSSRPPRDVPRATLRFDSEDSG</sequence>
<keyword evidence="3" id="KW-1185">Reference proteome</keyword>
<name>A0A8X6G6I2_TRICU</name>
<evidence type="ECO:0000256" key="1">
    <source>
        <dbReference type="SAM" id="MobiDB-lite"/>
    </source>
</evidence>
<evidence type="ECO:0000313" key="3">
    <source>
        <dbReference type="Proteomes" id="UP000887116"/>
    </source>
</evidence>
<feature type="region of interest" description="Disordered" evidence="1">
    <location>
        <begin position="17"/>
        <end position="38"/>
    </location>
</feature>
<dbReference type="AlphaFoldDB" id="A0A8X6G6I2"/>
<accession>A0A8X6G6I2</accession>
<reference evidence="2" key="1">
    <citation type="submission" date="2020-07" db="EMBL/GenBank/DDBJ databases">
        <title>Multicomponent nature underlies the extraordinary mechanical properties of spider dragline silk.</title>
        <authorList>
            <person name="Kono N."/>
            <person name="Nakamura H."/>
            <person name="Mori M."/>
            <person name="Yoshida Y."/>
            <person name="Ohtoshi R."/>
            <person name="Malay A.D."/>
            <person name="Moran D.A.P."/>
            <person name="Tomita M."/>
            <person name="Numata K."/>
            <person name="Arakawa K."/>
        </authorList>
    </citation>
    <scope>NUCLEOTIDE SEQUENCE</scope>
</reference>
<comment type="caution">
    <text evidence="2">The sequence shown here is derived from an EMBL/GenBank/DDBJ whole genome shotgun (WGS) entry which is preliminary data.</text>
</comment>
<feature type="region of interest" description="Disordered" evidence="1">
    <location>
        <begin position="53"/>
        <end position="81"/>
    </location>
</feature>
<dbReference type="EMBL" id="BMAO01034458">
    <property type="protein sequence ID" value="GFQ96683.1"/>
    <property type="molecule type" value="Genomic_DNA"/>
</dbReference>
<organism evidence="2 3">
    <name type="scientific">Trichonephila clavata</name>
    <name type="common">Joro spider</name>
    <name type="synonym">Nephila clavata</name>
    <dbReference type="NCBI Taxonomy" id="2740835"/>
    <lineage>
        <taxon>Eukaryota</taxon>
        <taxon>Metazoa</taxon>
        <taxon>Ecdysozoa</taxon>
        <taxon>Arthropoda</taxon>
        <taxon>Chelicerata</taxon>
        <taxon>Arachnida</taxon>
        <taxon>Araneae</taxon>
        <taxon>Araneomorphae</taxon>
        <taxon>Entelegynae</taxon>
        <taxon>Araneoidea</taxon>
        <taxon>Nephilidae</taxon>
        <taxon>Trichonephila</taxon>
    </lineage>
</organism>
<proteinExistence type="predicted"/>
<feature type="compositionally biased region" description="Basic and acidic residues" evidence="1">
    <location>
        <begin position="64"/>
        <end position="81"/>
    </location>
</feature>
<feature type="compositionally biased region" description="Low complexity" evidence="1">
    <location>
        <begin position="54"/>
        <end position="63"/>
    </location>
</feature>
<evidence type="ECO:0000313" key="2">
    <source>
        <dbReference type="EMBL" id="GFQ96683.1"/>
    </source>
</evidence>
<dbReference type="Proteomes" id="UP000887116">
    <property type="component" value="Unassembled WGS sequence"/>
</dbReference>
<gene>
    <name evidence="2" type="ORF">TNCT_727141</name>
</gene>